<evidence type="ECO:0000313" key="1">
    <source>
        <dbReference type="EMBL" id="PYH95010.1"/>
    </source>
</evidence>
<protein>
    <submittedName>
        <fullName evidence="1">Uncharacterized protein</fullName>
    </submittedName>
</protein>
<gene>
    <name evidence="1" type="ORF">BO71DRAFT_214810</name>
</gene>
<name>A0A319DC78_9EURO</name>
<dbReference type="EMBL" id="KZ825861">
    <property type="protein sequence ID" value="PYH95010.1"/>
    <property type="molecule type" value="Genomic_DNA"/>
</dbReference>
<dbReference type="AlphaFoldDB" id="A0A319DC78"/>
<sequence>MRCPWQGTRGPDSTDKLVRAACPMPCHRPAREQPGPDLLLLLLLLPPPVLAPGTPDLNRTSTAIFGWFCSPACSPRFVSSCLS</sequence>
<keyword evidence="2" id="KW-1185">Reference proteome</keyword>
<proteinExistence type="predicted"/>
<dbReference type="Proteomes" id="UP000247810">
    <property type="component" value="Unassembled WGS sequence"/>
</dbReference>
<organism evidence="1 2">
    <name type="scientific">Aspergillus ellipticus CBS 707.79</name>
    <dbReference type="NCBI Taxonomy" id="1448320"/>
    <lineage>
        <taxon>Eukaryota</taxon>
        <taxon>Fungi</taxon>
        <taxon>Dikarya</taxon>
        <taxon>Ascomycota</taxon>
        <taxon>Pezizomycotina</taxon>
        <taxon>Eurotiomycetes</taxon>
        <taxon>Eurotiomycetidae</taxon>
        <taxon>Eurotiales</taxon>
        <taxon>Aspergillaceae</taxon>
        <taxon>Aspergillus</taxon>
        <taxon>Aspergillus subgen. Circumdati</taxon>
    </lineage>
</organism>
<accession>A0A319DC78</accession>
<dbReference type="VEuPathDB" id="FungiDB:BO71DRAFT_214810"/>
<reference evidence="1 2" key="1">
    <citation type="submission" date="2018-02" db="EMBL/GenBank/DDBJ databases">
        <title>The genomes of Aspergillus section Nigri reveals drivers in fungal speciation.</title>
        <authorList>
            <consortium name="DOE Joint Genome Institute"/>
            <person name="Vesth T.C."/>
            <person name="Nybo J."/>
            <person name="Theobald S."/>
            <person name="Brandl J."/>
            <person name="Frisvad J.C."/>
            <person name="Nielsen K.F."/>
            <person name="Lyhne E.K."/>
            <person name="Kogle M.E."/>
            <person name="Kuo A."/>
            <person name="Riley R."/>
            <person name="Clum A."/>
            <person name="Nolan M."/>
            <person name="Lipzen A."/>
            <person name="Salamov A."/>
            <person name="Henrissat B."/>
            <person name="Wiebenga A."/>
            <person name="De vries R.P."/>
            <person name="Grigoriev I.V."/>
            <person name="Mortensen U.H."/>
            <person name="Andersen M.R."/>
            <person name="Baker S.E."/>
        </authorList>
    </citation>
    <scope>NUCLEOTIDE SEQUENCE [LARGE SCALE GENOMIC DNA]</scope>
    <source>
        <strain evidence="1 2">CBS 707.79</strain>
    </source>
</reference>
<evidence type="ECO:0000313" key="2">
    <source>
        <dbReference type="Proteomes" id="UP000247810"/>
    </source>
</evidence>